<evidence type="ECO:0000313" key="2">
    <source>
        <dbReference type="EMBL" id="MEX0380192.1"/>
    </source>
</evidence>
<proteinExistence type="predicted"/>
<feature type="domain" description="N-acetyltransferase" evidence="1">
    <location>
        <begin position="3"/>
        <end position="116"/>
    </location>
</feature>
<keyword evidence="3" id="KW-1185">Reference proteome</keyword>
<dbReference type="PROSITE" id="PS51186">
    <property type="entry name" value="GNAT"/>
    <property type="match status" value="1"/>
</dbReference>
<dbReference type="SUPFAM" id="SSF55729">
    <property type="entry name" value="Acyl-CoA N-acyltransferases (Nat)"/>
    <property type="match status" value="1"/>
</dbReference>
<keyword evidence="2" id="KW-0012">Acyltransferase</keyword>
<dbReference type="Proteomes" id="UP001556617">
    <property type="component" value="Unassembled WGS sequence"/>
</dbReference>
<dbReference type="InterPro" id="IPR016181">
    <property type="entry name" value="Acyl_CoA_acyltransferase"/>
</dbReference>
<keyword evidence="2" id="KW-0808">Transferase</keyword>
<reference evidence="2 3" key="1">
    <citation type="submission" date="2024-07" db="EMBL/GenBank/DDBJ databases">
        <authorList>
            <person name="Yun M."/>
        </authorList>
    </citation>
    <scope>NUCLEOTIDE SEQUENCE [LARGE SCALE GENOMIC DNA]</scope>
    <source>
        <strain evidence="2 3">MS01</strain>
    </source>
</reference>
<dbReference type="Pfam" id="PF00583">
    <property type="entry name" value="Acetyltransf_1"/>
    <property type="match status" value="1"/>
</dbReference>
<comment type="caution">
    <text evidence="2">The sequence shown here is derived from an EMBL/GenBank/DDBJ whole genome shotgun (WGS) entry which is preliminary data.</text>
</comment>
<evidence type="ECO:0000259" key="1">
    <source>
        <dbReference type="PROSITE" id="PS51186"/>
    </source>
</evidence>
<dbReference type="RefSeq" id="WP_367973611.1">
    <property type="nucleotide sequence ID" value="NZ_JBFPEQ010000001.1"/>
</dbReference>
<dbReference type="GO" id="GO:0016746">
    <property type="term" value="F:acyltransferase activity"/>
    <property type="evidence" value="ECO:0007669"/>
    <property type="project" value="UniProtKB-KW"/>
</dbReference>
<dbReference type="InterPro" id="IPR000182">
    <property type="entry name" value="GNAT_dom"/>
</dbReference>
<sequence>MRFEISELERRDIDAATKLYIEVFAQQPWCENNKYDDIRHYIERLNQMNTNHCYLYKMDGQIIAVALGFVKPWHKGLEYQLDNFFVMSVYQKKGYGADFLKAIKMDMKKMVLGISF</sequence>
<name>A0ABV3S164_9LACO</name>
<dbReference type="Gene3D" id="3.40.630.30">
    <property type="match status" value="1"/>
</dbReference>
<evidence type="ECO:0000313" key="3">
    <source>
        <dbReference type="Proteomes" id="UP001556617"/>
    </source>
</evidence>
<organism evidence="2 3">
    <name type="scientific">Leuconostoc aquikimchii</name>
    <dbReference type="NCBI Taxonomy" id="3236804"/>
    <lineage>
        <taxon>Bacteria</taxon>
        <taxon>Bacillati</taxon>
        <taxon>Bacillota</taxon>
        <taxon>Bacilli</taxon>
        <taxon>Lactobacillales</taxon>
        <taxon>Lactobacillaceae</taxon>
        <taxon>Leuconostoc</taxon>
    </lineage>
</organism>
<protein>
    <submittedName>
        <fullName evidence="2">GNAT family N-acetyltransferase</fullName>
        <ecNumber evidence="2">2.3.1.-</ecNumber>
    </submittedName>
</protein>
<gene>
    <name evidence="2" type="ORF">AB3K24_02335</name>
</gene>
<dbReference type="CDD" id="cd04301">
    <property type="entry name" value="NAT_SF"/>
    <property type="match status" value="1"/>
</dbReference>
<dbReference type="EMBL" id="JBFPER010000001">
    <property type="protein sequence ID" value="MEX0380192.1"/>
    <property type="molecule type" value="Genomic_DNA"/>
</dbReference>
<dbReference type="EC" id="2.3.1.-" evidence="2"/>
<accession>A0ABV3S164</accession>